<sequence length="262" mass="28554">MSQIGGGLLAALISSSALAGAYTLPRGEVKLFVSGLMTDGDRYFDTTGRRQPRGRYTKYDTPVFVEYGVRDGVTLFGSTELEKISAEDGGRHERQGLGRSELGARIRLFNEGPWIASAQGSVVVAGARAKEGVAAIGETDDQVDVRGLIQRSFEAFGIAGFADFEAGYRWRSKAPADEVRLDATVGLRVAPRWLALVQSFNTIGAGRWSGRYPLRQRIAKLQGALFYDLTERMQLFGAAFFTPYGRDAMDETGGQIGVGYRF</sequence>
<gene>
    <name evidence="2" type="ORF">EYR15_06070</name>
</gene>
<accession>A0A4Q9GJS9</accession>
<feature type="chain" id="PRO_5020940293" evidence="1">
    <location>
        <begin position="20"/>
        <end position="262"/>
    </location>
</feature>
<reference evidence="2 3" key="1">
    <citation type="submission" date="2019-02" db="EMBL/GenBank/DDBJ databases">
        <title>Hansschlegelia quercus sp. nov., a novel methylotrophic bacterium from buds of oak (Quercus robur L.).</title>
        <authorList>
            <person name="Agafonova N.V."/>
            <person name="Kaparullina E.N."/>
            <person name="Grouzdev D.S."/>
            <person name="Doronina N.V."/>
        </authorList>
    </citation>
    <scope>NUCLEOTIDE SEQUENCE [LARGE SCALE GENOMIC DNA]</scope>
    <source>
        <strain evidence="2 3">Dub</strain>
    </source>
</reference>
<dbReference type="OrthoDB" id="7627828at2"/>
<feature type="signal peptide" evidence="1">
    <location>
        <begin position="1"/>
        <end position="19"/>
    </location>
</feature>
<proteinExistence type="predicted"/>
<comment type="caution">
    <text evidence="2">The sequence shown here is derived from an EMBL/GenBank/DDBJ whole genome shotgun (WGS) entry which is preliminary data.</text>
</comment>
<keyword evidence="1" id="KW-0732">Signal</keyword>
<dbReference type="Proteomes" id="UP000291613">
    <property type="component" value="Unassembled WGS sequence"/>
</dbReference>
<evidence type="ECO:0000256" key="1">
    <source>
        <dbReference type="SAM" id="SignalP"/>
    </source>
</evidence>
<protein>
    <submittedName>
        <fullName evidence="2">Uncharacterized protein</fullName>
    </submittedName>
</protein>
<evidence type="ECO:0000313" key="3">
    <source>
        <dbReference type="Proteomes" id="UP000291613"/>
    </source>
</evidence>
<keyword evidence="3" id="KW-1185">Reference proteome</keyword>
<name>A0A4Q9GJS9_9HYPH</name>
<evidence type="ECO:0000313" key="2">
    <source>
        <dbReference type="EMBL" id="TBN54589.1"/>
    </source>
</evidence>
<dbReference type="EMBL" id="SIUB01000002">
    <property type="protein sequence ID" value="TBN54589.1"/>
    <property type="molecule type" value="Genomic_DNA"/>
</dbReference>
<dbReference type="AlphaFoldDB" id="A0A4Q9GJS9"/>
<organism evidence="2 3">
    <name type="scientific">Hansschlegelia quercus</name>
    <dbReference type="NCBI Taxonomy" id="2528245"/>
    <lineage>
        <taxon>Bacteria</taxon>
        <taxon>Pseudomonadati</taxon>
        <taxon>Pseudomonadota</taxon>
        <taxon>Alphaproteobacteria</taxon>
        <taxon>Hyphomicrobiales</taxon>
        <taxon>Methylopilaceae</taxon>
        <taxon>Hansschlegelia</taxon>
    </lineage>
</organism>